<dbReference type="EMBL" id="LVVL01000001">
    <property type="protein sequence ID" value="OAN15622.1"/>
    <property type="molecule type" value="Genomic_DNA"/>
</dbReference>
<organism evidence="1 2">
    <name type="scientific">Exiguobacterium undae</name>
    <dbReference type="NCBI Taxonomy" id="169177"/>
    <lineage>
        <taxon>Bacteria</taxon>
        <taxon>Bacillati</taxon>
        <taxon>Bacillota</taxon>
        <taxon>Bacilli</taxon>
        <taxon>Bacillales</taxon>
        <taxon>Bacillales Family XII. Incertae Sedis</taxon>
        <taxon>Exiguobacterium</taxon>
    </lineage>
</organism>
<evidence type="ECO:0000313" key="1">
    <source>
        <dbReference type="EMBL" id="OAN15622.1"/>
    </source>
</evidence>
<dbReference type="RefSeq" id="WP_028106441.1">
    <property type="nucleotide sequence ID" value="NZ_LVVL01000001.1"/>
</dbReference>
<reference evidence="1 2" key="1">
    <citation type="submission" date="2016-03" db="EMBL/GenBank/DDBJ databases">
        <authorList>
            <person name="Cho S.-Y."/>
            <person name="Lim S."/>
            <person name="Kim H."/>
            <person name="Soh E.H."/>
            <person name="Moon J.S."/>
        </authorList>
    </citation>
    <scope>NUCLEOTIDE SEQUENCE [LARGE SCALE GENOMIC DNA]</scope>
    <source>
        <strain evidence="1 2">KCTC 3810</strain>
    </source>
</reference>
<sequence length="260" mass="28478">MNFVFDLDGTLCFQGLPLSHPITEALHSLEEAGHRVIFASARPIRDLLPVLSETFHHHLLIGGNGSLVSRRGEIVYSTPFSPSDVIYMQKLIQQMGATYLVDGLWNYSYTGTASHPILKNLDPLQSAQNVSLAEHDAIIKVLILSASSMADFSEALREIDVVSHSHGEEQVLDISPKGIHKRHALHIMGITTEGYVAFGNDANDIEMFKGAIHSVMIGSHAGLAAYADEQIPLNGLYEEQLVAKLRELSLRFSAKNGLPT</sequence>
<keyword evidence="1" id="KW-0378">Hydrolase</keyword>
<dbReference type="Gene3D" id="3.30.1240.10">
    <property type="match status" value="1"/>
</dbReference>
<dbReference type="InterPro" id="IPR006379">
    <property type="entry name" value="HAD-SF_hydro_IIB"/>
</dbReference>
<dbReference type="Gene3D" id="3.40.50.1000">
    <property type="entry name" value="HAD superfamily/HAD-like"/>
    <property type="match status" value="1"/>
</dbReference>
<proteinExistence type="predicted"/>
<dbReference type="NCBIfam" id="TIGR01484">
    <property type="entry name" value="HAD-SF-IIB"/>
    <property type="match status" value="1"/>
</dbReference>
<accession>A0ABX2VBM3</accession>
<dbReference type="InterPro" id="IPR036412">
    <property type="entry name" value="HAD-like_sf"/>
</dbReference>
<protein>
    <submittedName>
        <fullName evidence="1">HAD family hydrolase</fullName>
    </submittedName>
</protein>
<dbReference type="InterPro" id="IPR023214">
    <property type="entry name" value="HAD_sf"/>
</dbReference>
<gene>
    <name evidence="1" type="ORF">A3783_06705</name>
</gene>
<keyword evidence="2" id="KW-1185">Reference proteome</keyword>
<dbReference type="SUPFAM" id="SSF56784">
    <property type="entry name" value="HAD-like"/>
    <property type="match status" value="1"/>
</dbReference>
<dbReference type="Proteomes" id="UP000078447">
    <property type="component" value="Unassembled WGS sequence"/>
</dbReference>
<dbReference type="GO" id="GO:0016787">
    <property type="term" value="F:hydrolase activity"/>
    <property type="evidence" value="ECO:0007669"/>
    <property type="project" value="UniProtKB-KW"/>
</dbReference>
<dbReference type="PANTHER" id="PTHR10000:SF53">
    <property type="entry name" value="5-AMINO-6-(5-PHOSPHO-D-RIBITYLAMINO)URACIL PHOSPHATASE YBJI-RELATED"/>
    <property type="match status" value="1"/>
</dbReference>
<evidence type="ECO:0000313" key="2">
    <source>
        <dbReference type="Proteomes" id="UP000078447"/>
    </source>
</evidence>
<dbReference type="PANTHER" id="PTHR10000">
    <property type="entry name" value="PHOSPHOSERINE PHOSPHATASE"/>
    <property type="match status" value="1"/>
</dbReference>
<dbReference type="Pfam" id="PF08282">
    <property type="entry name" value="Hydrolase_3"/>
    <property type="match status" value="1"/>
</dbReference>
<comment type="caution">
    <text evidence="1">The sequence shown here is derived from an EMBL/GenBank/DDBJ whole genome shotgun (WGS) entry which is preliminary data.</text>
</comment>
<name>A0ABX2VBM3_9BACL</name>